<protein>
    <submittedName>
        <fullName evidence="2">PepSY domain-containing protein</fullName>
    </submittedName>
</protein>
<feature type="transmembrane region" description="Helical" evidence="1">
    <location>
        <begin position="188"/>
        <end position="205"/>
    </location>
</feature>
<evidence type="ECO:0000313" key="3">
    <source>
        <dbReference type="Proteomes" id="UP001501721"/>
    </source>
</evidence>
<dbReference type="EMBL" id="BAAATL010000014">
    <property type="protein sequence ID" value="GAA2485486.1"/>
    <property type="molecule type" value="Genomic_DNA"/>
</dbReference>
<evidence type="ECO:0000313" key="2">
    <source>
        <dbReference type="EMBL" id="GAA2485486.1"/>
    </source>
</evidence>
<reference evidence="3" key="1">
    <citation type="journal article" date="2019" name="Int. J. Syst. Evol. Microbiol.">
        <title>The Global Catalogue of Microorganisms (GCM) 10K type strain sequencing project: providing services to taxonomists for standard genome sequencing and annotation.</title>
        <authorList>
            <consortium name="The Broad Institute Genomics Platform"/>
            <consortium name="The Broad Institute Genome Sequencing Center for Infectious Disease"/>
            <person name="Wu L."/>
            <person name="Ma J."/>
        </authorList>
    </citation>
    <scope>NUCLEOTIDE SEQUENCE [LARGE SCALE GENOMIC DNA]</scope>
    <source>
        <strain evidence="3">JCM 6923</strain>
    </source>
</reference>
<keyword evidence="1" id="KW-1133">Transmembrane helix</keyword>
<organism evidence="2 3">
    <name type="scientific">Streptomyces graminearus</name>
    <dbReference type="NCBI Taxonomy" id="284030"/>
    <lineage>
        <taxon>Bacteria</taxon>
        <taxon>Bacillati</taxon>
        <taxon>Actinomycetota</taxon>
        <taxon>Actinomycetes</taxon>
        <taxon>Kitasatosporales</taxon>
        <taxon>Streptomycetaceae</taxon>
        <taxon>Streptomyces</taxon>
    </lineage>
</organism>
<feature type="transmembrane region" description="Helical" evidence="1">
    <location>
        <begin position="387"/>
        <end position="407"/>
    </location>
</feature>
<gene>
    <name evidence="2" type="ORF">GCM10010422_33990</name>
</gene>
<dbReference type="PANTHER" id="PTHR34219">
    <property type="entry name" value="IRON-REGULATED INNER MEMBRANE PROTEIN-RELATED"/>
    <property type="match status" value="1"/>
</dbReference>
<keyword evidence="1" id="KW-0812">Transmembrane</keyword>
<dbReference type="Proteomes" id="UP001501721">
    <property type="component" value="Unassembled WGS sequence"/>
</dbReference>
<keyword evidence="1" id="KW-0472">Membrane</keyword>
<feature type="transmembrane region" description="Helical" evidence="1">
    <location>
        <begin position="51"/>
        <end position="73"/>
    </location>
</feature>
<dbReference type="RefSeq" id="WP_428836548.1">
    <property type="nucleotide sequence ID" value="NZ_BAAATL010000014.1"/>
</dbReference>
<keyword evidence="3" id="KW-1185">Reference proteome</keyword>
<feature type="transmembrane region" description="Helical" evidence="1">
    <location>
        <begin position="233"/>
        <end position="255"/>
    </location>
</feature>
<dbReference type="PANTHER" id="PTHR34219:SF1">
    <property type="entry name" value="PEPSY DOMAIN-CONTAINING PROTEIN"/>
    <property type="match status" value="1"/>
</dbReference>
<accession>A0ABN3LJK1</accession>
<feature type="transmembrane region" description="Helical" evidence="1">
    <location>
        <begin position="428"/>
        <end position="448"/>
    </location>
</feature>
<dbReference type="Pfam" id="PF03929">
    <property type="entry name" value="PepSY_TM"/>
    <property type="match status" value="1"/>
</dbReference>
<feature type="transmembrane region" description="Helical" evidence="1">
    <location>
        <begin position="454"/>
        <end position="472"/>
    </location>
</feature>
<proteinExistence type="predicted"/>
<comment type="caution">
    <text evidence="2">The sequence shown here is derived from an EMBL/GenBank/DDBJ whole genome shotgun (WGS) entry which is preliminary data.</text>
</comment>
<name>A0ABN3LJK1_9ACTN</name>
<evidence type="ECO:0000256" key="1">
    <source>
        <dbReference type="SAM" id="Phobius"/>
    </source>
</evidence>
<sequence length="484" mass="51437">MTSVDSEEPALPEAADADTAATAVATAEKPTAPARAHRPERLGPLLARLHFYAGILVAPFLLVAAVTGLLYTFTPQLDSLVYGHELHVSDTGASAVPLSEQVAAARAKHPTGTLVAVRPGTGDDTTQVDFALPQLGEKTHTVYVDPYTGRTRGQLTTWYAETPLTTWLDAFHRNLNLGTTGRYYSETAASWLWVLVLGGLVLWWRRRHGNRTARRLLIPDRTAKKGVRRTRSWHAAIGVWLSIGLLGLSVTGLTWSRYAGAHFGEALDALHAHTPSVATALTTGTGGSGSTAKKVDPAAIDGVLKAARADGVGGPVEVAVPADGSTAWTVTQTRNLWPVGRDSVAVDATGDRVTDKVAFADWPVMAKLTRWGINAHMGTLFGLVNQILLALLAIGLIFVIVWGYRMWWQRRPTRSDRRAALGAPPARGGWRALPSGALALGIVAVAVVGWAIPLFGIPLAAFLAVDLVVGAVRNRRATGSATAG</sequence>
<dbReference type="InterPro" id="IPR005625">
    <property type="entry name" value="PepSY-ass_TM"/>
</dbReference>